<dbReference type="EMBL" id="CM029048">
    <property type="protein sequence ID" value="KAG2579983.1"/>
    <property type="molecule type" value="Genomic_DNA"/>
</dbReference>
<accession>A0A8T0R4U9</accession>
<dbReference type="Proteomes" id="UP000823388">
    <property type="component" value="Chromosome 6N"/>
</dbReference>
<comment type="caution">
    <text evidence="1">The sequence shown here is derived from an EMBL/GenBank/DDBJ whole genome shotgun (WGS) entry which is preliminary data.</text>
</comment>
<protein>
    <submittedName>
        <fullName evidence="1">Uncharacterized protein</fullName>
    </submittedName>
</protein>
<evidence type="ECO:0000313" key="1">
    <source>
        <dbReference type="EMBL" id="KAG2579983.1"/>
    </source>
</evidence>
<keyword evidence="2" id="KW-1185">Reference proteome</keyword>
<reference evidence="1" key="1">
    <citation type="submission" date="2020-05" db="EMBL/GenBank/DDBJ databases">
        <title>WGS assembly of Panicum virgatum.</title>
        <authorList>
            <person name="Lovell J.T."/>
            <person name="Jenkins J."/>
            <person name="Shu S."/>
            <person name="Juenger T.E."/>
            <person name="Schmutz J."/>
        </authorList>
    </citation>
    <scope>NUCLEOTIDE SEQUENCE</scope>
    <source>
        <strain evidence="1">AP13</strain>
    </source>
</reference>
<organism evidence="1 2">
    <name type="scientific">Panicum virgatum</name>
    <name type="common">Blackwell switchgrass</name>
    <dbReference type="NCBI Taxonomy" id="38727"/>
    <lineage>
        <taxon>Eukaryota</taxon>
        <taxon>Viridiplantae</taxon>
        <taxon>Streptophyta</taxon>
        <taxon>Embryophyta</taxon>
        <taxon>Tracheophyta</taxon>
        <taxon>Spermatophyta</taxon>
        <taxon>Magnoliopsida</taxon>
        <taxon>Liliopsida</taxon>
        <taxon>Poales</taxon>
        <taxon>Poaceae</taxon>
        <taxon>PACMAD clade</taxon>
        <taxon>Panicoideae</taxon>
        <taxon>Panicodae</taxon>
        <taxon>Paniceae</taxon>
        <taxon>Panicinae</taxon>
        <taxon>Panicum</taxon>
        <taxon>Panicum sect. Hiantes</taxon>
    </lineage>
</organism>
<evidence type="ECO:0000313" key="2">
    <source>
        <dbReference type="Proteomes" id="UP000823388"/>
    </source>
</evidence>
<dbReference type="AlphaFoldDB" id="A0A8T0R4U9"/>
<proteinExistence type="predicted"/>
<gene>
    <name evidence="1" type="ORF">PVAP13_6NG300800</name>
</gene>
<name>A0A8T0R4U9_PANVG</name>
<sequence length="62" mass="7148">MILHWFDGHIKQSTAVRLVEAIHDLREKNEVVHIVLNQHGSLPDLLMLRTYVLCIMQVCGIV</sequence>